<dbReference type="Pfam" id="PF14016">
    <property type="entry name" value="DUF4232"/>
    <property type="match status" value="1"/>
</dbReference>
<dbReference type="OrthoDB" id="3268346at2"/>
<dbReference type="InterPro" id="IPR025326">
    <property type="entry name" value="DUF4232"/>
</dbReference>
<name>A0A1Q8CXR8_9PSEU</name>
<evidence type="ECO:0000259" key="2">
    <source>
        <dbReference type="Pfam" id="PF14016"/>
    </source>
</evidence>
<sequence>MLHKKTHRNMSLLARAAVIAAIAIVGAATPAAGLPASAPAETPGRVPQCGVRDVDVALGDSEGTAGTRYHALVFTNNGRRTCTVQGFPGVSFVAGDDGHQVGAPAASVGTAGPAVTLAPRGTAAAPLGVVNPDNFDPADCLVVPVRGLRVYPPNERKAEFLPWATRACSGPIPESQLKIGTVHPGSGLT</sequence>
<accession>A0A1Q8CXR8</accession>
<gene>
    <name evidence="3" type="ORF">BU204_01890</name>
</gene>
<organism evidence="3 4">
    <name type="scientific">Actinophytocola xanthii</name>
    <dbReference type="NCBI Taxonomy" id="1912961"/>
    <lineage>
        <taxon>Bacteria</taxon>
        <taxon>Bacillati</taxon>
        <taxon>Actinomycetota</taxon>
        <taxon>Actinomycetes</taxon>
        <taxon>Pseudonocardiales</taxon>
        <taxon>Pseudonocardiaceae</taxon>
    </lineage>
</organism>
<dbReference type="EMBL" id="MSIE01000002">
    <property type="protein sequence ID" value="OLF19147.1"/>
    <property type="molecule type" value="Genomic_DNA"/>
</dbReference>
<dbReference type="STRING" id="1912961.BU204_01890"/>
<keyword evidence="1" id="KW-0732">Signal</keyword>
<evidence type="ECO:0000256" key="1">
    <source>
        <dbReference type="SAM" id="SignalP"/>
    </source>
</evidence>
<dbReference type="AlphaFoldDB" id="A0A1Q8CXR8"/>
<protein>
    <recommendedName>
        <fullName evidence="2">DUF4232 domain-containing protein</fullName>
    </recommendedName>
</protein>
<evidence type="ECO:0000313" key="4">
    <source>
        <dbReference type="Proteomes" id="UP000185596"/>
    </source>
</evidence>
<comment type="caution">
    <text evidence="3">The sequence shown here is derived from an EMBL/GenBank/DDBJ whole genome shotgun (WGS) entry which is preliminary data.</text>
</comment>
<proteinExistence type="predicted"/>
<dbReference type="RefSeq" id="WP_075123749.1">
    <property type="nucleotide sequence ID" value="NZ_MSIE01000002.1"/>
</dbReference>
<evidence type="ECO:0000313" key="3">
    <source>
        <dbReference type="EMBL" id="OLF19147.1"/>
    </source>
</evidence>
<feature type="chain" id="PRO_5038793028" description="DUF4232 domain-containing protein" evidence="1">
    <location>
        <begin position="28"/>
        <end position="189"/>
    </location>
</feature>
<keyword evidence="4" id="KW-1185">Reference proteome</keyword>
<feature type="signal peptide" evidence="1">
    <location>
        <begin position="1"/>
        <end position="27"/>
    </location>
</feature>
<feature type="domain" description="DUF4232" evidence="2">
    <location>
        <begin position="49"/>
        <end position="182"/>
    </location>
</feature>
<reference evidence="3 4" key="1">
    <citation type="submission" date="2016-12" db="EMBL/GenBank/DDBJ databases">
        <title>The draft genome sequence of Actinophytocola sp. 11-183.</title>
        <authorList>
            <person name="Wang W."/>
            <person name="Yuan L."/>
        </authorList>
    </citation>
    <scope>NUCLEOTIDE SEQUENCE [LARGE SCALE GENOMIC DNA]</scope>
    <source>
        <strain evidence="3 4">11-183</strain>
    </source>
</reference>
<dbReference type="Proteomes" id="UP000185596">
    <property type="component" value="Unassembled WGS sequence"/>
</dbReference>